<reference evidence="7 8" key="1">
    <citation type="submission" date="2020-02" db="EMBL/GenBank/DDBJ databases">
        <title>Bacillus aquiflavi sp. nov., isolated from yellow water of strong flavor Chinese baijiu in Yibin region of China.</title>
        <authorList>
            <person name="Xie J."/>
        </authorList>
    </citation>
    <scope>NUCLEOTIDE SEQUENCE [LARGE SCALE GENOMIC DNA]</scope>
    <source>
        <strain evidence="7 8">SA4</strain>
    </source>
</reference>
<evidence type="ECO:0000313" key="7">
    <source>
        <dbReference type="EMBL" id="NEY70598.1"/>
    </source>
</evidence>
<dbReference type="InterPro" id="IPR006145">
    <property type="entry name" value="PsdUridine_synth_RsuA/RluA"/>
</dbReference>
<dbReference type="PANTHER" id="PTHR21600:SF35">
    <property type="entry name" value="PSEUDOURIDINE SYNTHASE"/>
    <property type="match status" value="1"/>
</dbReference>
<dbReference type="Pfam" id="PF00849">
    <property type="entry name" value="PseudoU_synth_2"/>
    <property type="match status" value="1"/>
</dbReference>
<dbReference type="InterPro" id="IPR050188">
    <property type="entry name" value="RluA_PseudoU_synthase"/>
</dbReference>
<evidence type="ECO:0000313" key="8">
    <source>
        <dbReference type="Proteomes" id="UP000481043"/>
    </source>
</evidence>
<dbReference type="Gene3D" id="3.30.2350.10">
    <property type="entry name" value="Pseudouridine synthase"/>
    <property type="match status" value="1"/>
</dbReference>
<dbReference type="GO" id="GO:0003723">
    <property type="term" value="F:RNA binding"/>
    <property type="evidence" value="ECO:0007669"/>
    <property type="project" value="InterPro"/>
</dbReference>
<comment type="function">
    <text evidence="5">Responsible for synthesis of pseudouridine from uracil.</text>
</comment>
<protein>
    <recommendedName>
        <fullName evidence="5">Pseudouridine synthase</fullName>
        <ecNumber evidence="5">5.4.99.-</ecNumber>
    </recommendedName>
</protein>
<dbReference type="InterPro" id="IPR006224">
    <property type="entry name" value="PsdUridine_synth_RluA-like_CS"/>
</dbReference>
<name>A0A6M0Q648_9BACI</name>
<dbReference type="EC" id="5.4.99.-" evidence="5"/>
<comment type="similarity">
    <text evidence="2 5">Belongs to the pseudouridine synthase RluA family.</text>
</comment>
<proteinExistence type="inferred from homology"/>
<evidence type="ECO:0000256" key="5">
    <source>
        <dbReference type="RuleBase" id="RU362028"/>
    </source>
</evidence>
<feature type="active site" evidence="4">
    <location>
        <position position="137"/>
    </location>
</feature>
<dbReference type="PANTHER" id="PTHR21600">
    <property type="entry name" value="MITOCHONDRIAL RNA PSEUDOURIDINE SYNTHASE"/>
    <property type="match status" value="1"/>
</dbReference>
<gene>
    <name evidence="7" type="ORF">G4D63_02485</name>
</gene>
<comment type="catalytic activity">
    <reaction evidence="1 5">
        <text>a uridine in RNA = a pseudouridine in RNA</text>
        <dbReference type="Rhea" id="RHEA:48348"/>
        <dbReference type="Rhea" id="RHEA-COMP:12068"/>
        <dbReference type="Rhea" id="RHEA-COMP:12069"/>
        <dbReference type="ChEBI" id="CHEBI:65314"/>
        <dbReference type="ChEBI" id="CHEBI:65315"/>
    </reaction>
</comment>
<evidence type="ECO:0000259" key="6">
    <source>
        <dbReference type="Pfam" id="PF00849"/>
    </source>
</evidence>
<dbReference type="GO" id="GO:0140098">
    <property type="term" value="F:catalytic activity, acting on RNA"/>
    <property type="evidence" value="ECO:0007669"/>
    <property type="project" value="UniProtKB-ARBA"/>
</dbReference>
<dbReference type="Proteomes" id="UP000481043">
    <property type="component" value="Unassembled WGS sequence"/>
</dbReference>
<dbReference type="PROSITE" id="PS01129">
    <property type="entry name" value="PSI_RLU"/>
    <property type="match status" value="1"/>
</dbReference>
<evidence type="ECO:0000256" key="1">
    <source>
        <dbReference type="ARBA" id="ARBA00000073"/>
    </source>
</evidence>
<dbReference type="InterPro" id="IPR020103">
    <property type="entry name" value="PsdUridine_synth_cat_dom_sf"/>
</dbReference>
<accession>A0A6M0Q648</accession>
<keyword evidence="3 5" id="KW-0413">Isomerase</keyword>
<dbReference type="NCBIfam" id="TIGR00005">
    <property type="entry name" value="rluA_subfam"/>
    <property type="match status" value="1"/>
</dbReference>
<dbReference type="AlphaFoldDB" id="A0A6M0Q648"/>
<dbReference type="RefSeq" id="WP_163177349.1">
    <property type="nucleotide sequence ID" value="NZ_JAAIWM010000001.1"/>
</dbReference>
<dbReference type="EMBL" id="JAAIWM010000001">
    <property type="protein sequence ID" value="NEY70598.1"/>
    <property type="molecule type" value="Genomic_DNA"/>
</dbReference>
<organism evidence="7 8">
    <name type="scientific">Bacillus mesophilus</name>
    <dbReference type="NCBI Taxonomy" id="1808955"/>
    <lineage>
        <taxon>Bacteria</taxon>
        <taxon>Bacillati</taxon>
        <taxon>Bacillota</taxon>
        <taxon>Bacilli</taxon>
        <taxon>Bacillales</taxon>
        <taxon>Bacillaceae</taxon>
        <taxon>Bacillus</taxon>
    </lineage>
</organism>
<feature type="domain" description="Pseudouridine synthase RsuA/RluA-like" evidence="6">
    <location>
        <begin position="90"/>
        <end position="241"/>
    </location>
</feature>
<dbReference type="SUPFAM" id="SSF55120">
    <property type="entry name" value="Pseudouridine synthase"/>
    <property type="match status" value="1"/>
</dbReference>
<keyword evidence="8" id="KW-1185">Reference proteome</keyword>
<dbReference type="InterPro" id="IPR006225">
    <property type="entry name" value="PsdUridine_synth_RluC/D"/>
</dbReference>
<dbReference type="CDD" id="cd02869">
    <property type="entry name" value="PseudoU_synth_RluA_like"/>
    <property type="match status" value="1"/>
</dbReference>
<evidence type="ECO:0000256" key="3">
    <source>
        <dbReference type="ARBA" id="ARBA00023235"/>
    </source>
</evidence>
<comment type="caution">
    <text evidence="7">The sequence shown here is derived from an EMBL/GenBank/DDBJ whole genome shotgun (WGS) entry which is preliminary data.</text>
</comment>
<evidence type="ECO:0000256" key="4">
    <source>
        <dbReference type="PIRSR" id="PIRSR606225-1"/>
    </source>
</evidence>
<dbReference type="GO" id="GO:0009982">
    <property type="term" value="F:pseudouridine synthase activity"/>
    <property type="evidence" value="ECO:0007669"/>
    <property type="project" value="InterPro"/>
</dbReference>
<sequence>MEPFTLSWVIGSEDDGKLVREFLKAKDISKIALTDIKFNGGKIVVNSQEVTVRTILKVDDVVKVIFPIEHPSEEMVEENLPLSIVFEDDYLLIINKQAFMPTIPSREHPRGSLANALLHYYKKQGIGSTIHIVNRLDRDTTGLLIVAKHRYTHHLFSKQQKATLIRRTYEAIVEGELKEDVGNINAPIGRKDTSIIEREVREDGQEAITQYEVLNRFKGFTHVSLTLQTGRTHQIRVHMSHIGHPLLGDELYGGGKELIFRQALHSRTLTFTHPITSQPLSFSASLPEDMQQVLRSVVE</sequence>
<evidence type="ECO:0000256" key="2">
    <source>
        <dbReference type="ARBA" id="ARBA00010876"/>
    </source>
</evidence>
<dbReference type="FunFam" id="3.30.2350.10:FF:000005">
    <property type="entry name" value="Pseudouridine synthase"/>
    <property type="match status" value="1"/>
</dbReference>
<dbReference type="GO" id="GO:0000455">
    <property type="term" value="P:enzyme-directed rRNA pseudouridine synthesis"/>
    <property type="evidence" value="ECO:0007669"/>
    <property type="project" value="TreeGrafter"/>
</dbReference>